<dbReference type="Pfam" id="PF01810">
    <property type="entry name" value="LysE"/>
    <property type="match status" value="1"/>
</dbReference>
<keyword evidence="5 6" id="KW-0472">Membrane</keyword>
<dbReference type="InterPro" id="IPR001123">
    <property type="entry name" value="LeuE-type"/>
</dbReference>
<name>A0AA48KQI4_9ALTE</name>
<keyword evidence="3 6" id="KW-0812">Transmembrane</keyword>
<dbReference type="RefSeq" id="WP_338292542.1">
    <property type="nucleotide sequence ID" value="NZ_AP027272.1"/>
</dbReference>
<evidence type="ECO:0000313" key="7">
    <source>
        <dbReference type="EMBL" id="BDX06528.1"/>
    </source>
</evidence>
<evidence type="ECO:0000256" key="5">
    <source>
        <dbReference type="ARBA" id="ARBA00023136"/>
    </source>
</evidence>
<dbReference type="GO" id="GO:0005886">
    <property type="term" value="C:plasma membrane"/>
    <property type="evidence" value="ECO:0007669"/>
    <property type="project" value="UniProtKB-SubCell"/>
</dbReference>
<sequence length="212" mass="22886">MDVFNLYWVEFLTIAVAHLVAVASPGPDFAIVLKNSVSFGRRAGIITSIGVGLGILLHVAYSLAGIGLLIKTTPWLFTVFSYAAAAYLIWIGINALRSAPAAPSETEAPVASQLTISDKKAFWTGFLTNGLNPKATLFFLSLFAVIVSVDTPMTIKAVYGVYLTIATGVWFCFLSYVLSSRKVRDFIGSNSHWFDRVMGAILIALAIKLLTS</sequence>
<accession>A0AA48KQI4</accession>
<feature type="transmembrane region" description="Helical" evidence="6">
    <location>
        <begin position="6"/>
        <end position="24"/>
    </location>
</feature>
<dbReference type="GO" id="GO:0015171">
    <property type="term" value="F:amino acid transmembrane transporter activity"/>
    <property type="evidence" value="ECO:0007669"/>
    <property type="project" value="TreeGrafter"/>
</dbReference>
<dbReference type="Proteomes" id="UP001333710">
    <property type="component" value="Chromosome"/>
</dbReference>
<evidence type="ECO:0000256" key="1">
    <source>
        <dbReference type="ARBA" id="ARBA00004651"/>
    </source>
</evidence>
<feature type="transmembrane region" description="Helical" evidence="6">
    <location>
        <begin position="161"/>
        <end position="181"/>
    </location>
</feature>
<evidence type="ECO:0000313" key="8">
    <source>
        <dbReference type="Proteomes" id="UP001333710"/>
    </source>
</evidence>
<evidence type="ECO:0000256" key="3">
    <source>
        <dbReference type="ARBA" id="ARBA00022692"/>
    </source>
</evidence>
<comment type="subcellular location">
    <subcellularLocation>
        <location evidence="1">Cell membrane</location>
        <topology evidence="1">Multi-pass membrane protein</topology>
    </subcellularLocation>
</comment>
<dbReference type="EMBL" id="AP027272">
    <property type="protein sequence ID" value="BDX06528.1"/>
    <property type="molecule type" value="Genomic_DNA"/>
</dbReference>
<evidence type="ECO:0000256" key="6">
    <source>
        <dbReference type="SAM" id="Phobius"/>
    </source>
</evidence>
<dbReference type="PANTHER" id="PTHR30086:SF21">
    <property type="entry name" value="TRANSPORT PROTEIN"/>
    <property type="match status" value="1"/>
</dbReference>
<feature type="transmembrane region" description="Helical" evidence="6">
    <location>
        <begin position="75"/>
        <end position="96"/>
    </location>
</feature>
<keyword evidence="4 6" id="KW-1133">Transmembrane helix</keyword>
<dbReference type="PIRSF" id="PIRSF006324">
    <property type="entry name" value="LeuE"/>
    <property type="match status" value="1"/>
</dbReference>
<protein>
    <submittedName>
        <fullName evidence="7">Lysine transporter LysE</fullName>
    </submittedName>
</protein>
<reference evidence="7" key="1">
    <citation type="submission" date="2023-01" db="EMBL/GenBank/DDBJ databases">
        <title>Complete genome sequence of Planctobacterium marinum strain Dej080120_11.</title>
        <authorList>
            <person name="Ueki S."/>
            <person name="Maruyama F."/>
        </authorList>
    </citation>
    <scope>NUCLEOTIDE SEQUENCE</scope>
    <source>
        <strain evidence="7">Dej080120_11</strain>
    </source>
</reference>
<dbReference type="PANTHER" id="PTHR30086">
    <property type="entry name" value="ARGININE EXPORTER PROTEIN ARGO"/>
    <property type="match status" value="1"/>
</dbReference>
<gene>
    <name evidence="7" type="ORF">MACH26_20490</name>
</gene>
<proteinExistence type="predicted"/>
<evidence type="ECO:0000256" key="4">
    <source>
        <dbReference type="ARBA" id="ARBA00022989"/>
    </source>
</evidence>
<evidence type="ECO:0000256" key="2">
    <source>
        <dbReference type="ARBA" id="ARBA00022475"/>
    </source>
</evidence>
<keyword evidence="8" id="KW-1185">Reference proteome</keyword>
<dbReference type="AlphaFoldDB" id="A0AA48KQI4"/>
<feature type="transmembrane region" description="Helical" evidence="6">
    <location>
        <begin position="45"/>
        <end position="69"/>
    </location>
</feature>
<organism evidence="7 8">
    <name type="scientific">Planctobacterium marinum</name>
    <dbReference type="NCBI Taxonomy" id="1631968"/>
    <lineage>
        <taxon>Bacteria</taxon>
        <taxon>Pseudomonadati</taxon>
        <taxon>Pseudomonadota</taxon>
        <taxon>Gammaproteobacteria</taxon>
        <taxon>Alteromonadales</taxon>
        <taxon>Alteromonadaceae</taxon>
        <taxon>Planctobacterium</taxon>
    </lineage>
</organism>
<dbReference type="KEGG" id="pmaw:MACH26_20490"/>
<keyword evidence="2" id="KW-1003">Cell membrane</keyword>